<evidence type="ECO:0000313" key="2">
    <source>
        <dbReference type="Proteomes" id="UP001054837"/>
    </source>
</evidence>
<reference evidence="1 2" key="1">
    <citation type="submission" date="2021-06" db="EMBL/GenBank/DDBJ databases">
        <title>Caerostris darwini draft genome.</title>
        <authorList>
            <person name="Kono N."/>
            <person name="Arakawa K."/>
        </authorList>
    </citation>
    <scope>NUCLEOTIDE SEQUENCE [LARGE SCALE GENOMIC DNA]</scope>
</reference>
<name>A0AAV4RX09_9ARAC</name>
<accession>A0AAV4RX09</accession>
<organism evidence="1 2">
    <name type="scientific">Caerostris darwini</name>
    <dbReference type="NCBI Taxonomy" id="1538125"/>
    <lineage>
        <taxon>Eukaryota</taxon>
        <taxon>Metazoa</taxon>
        <taxon>Ecdysozoa</taxon>
        <taxon>Arthropoda</taxon>
        <taxon>Chelicerata</taxon>
        <taxon>Arachnida</taxon>
        <taxon>Araneae</taxon>
        <taxon>Araneomorphae</taxon>
        <taxon>Entelegynae</taxon>
        <taxon>Araneoidea</taxon>
        <taxon>Araneidae</taxon>
        <taxon>Caerostris</taxon>
    </lineage>
</organism>
<keyword evidence="2" id="KW-1185">Reference proteome</keyword>
<protein>
    <submittedName>
        <fullName evidence="1">Uncharacterized protein</fullName>
    </submittedName>
</protein>
<dbReference type="Proteomes" id="UP001054837">
    <property type="component" value="Unassembled WGS sequence"/>
</dbReference>
<gene>
    <name evidence="1" type="ORF">CDAR_402621</name>
</gene>
<dbReference type="AlphaFoldDB" id="A0AAV4RX09"/>
<evidence type="ECO:0000313" key="1">
    <source>
        <dbReference type="EMBL" id="GIY25401.1"/>
    </source>
</evidence>
<sequence>MKVQHVTTSIPSSSKEKLNYFRSTVLNTTLCAGRFIIPPTLDISENTAVCPRAHASVSLNCAPAGHALWLTNKGAPPQRIINPATGSTPRKRSTAFPNYFRSTVLNTTLCAVRLIIPPTLDTSENTAVYPRAPASFSLRPAPAGHKLGLTNKGSPPHRIINPAVSCSSFANT</sequence>
<proteinExistence type="predicted"/>
<comment type="caution">
    <text evidence="1">The sequence shown here is derived from an EMBL/GenBank/DDBJ whole genome shotgun (WGS) entry which is preliminary data.</text>
</comment>
<dbReference type="EMBL" id="BPLQ01006803">
    <property type="protein sequence ID" value="GIY25401.1"/>
    <property type="molecule type" value="Genomic_DNA"/>
</dbReference>